<sequence length="156" mass="17841">MISAQIAGYISDLSICQCLVQLDSYQPWASSYESQMVGHQANIHRRSPNSFSPCIARCNGRNHWLAQKHLVGDQVQGKNKRLNTRGRNVQPIFAVDSRAYKVSRIFFIHLDNTSSPGGIKWTTLSPCHDFCWFHHTSMSNVRFKFTSLTHRTKFPS</sequence>
<proteinExistence type="predicted"/>
<keyword evidence="2" id="KW-1185">Reference proteome</keyword>
<reference evidence="1 2" key="1">
    <citation type="journal article" date="2018" name="Mycol. Prog.">
        <title>Coniella lustricola, a new species from submerged detritus.</title>
        <authorList>
            <person name="Raudabaugh D.B."/>
            <person name="Iturriaga T."/>
            <person name="Carver A."/>
            <person name="Mondo S."/>
            <person name="Pangilinan J."/>
            <person name="Lipzen A."/>
            <person name="He G."/>
            <person name="Amirebrahimi M."/>
            <person name="Grigoriev I.V."/>
            <person name="Miller A.N."/>
        </authorList>
    </citation>
    <scope>NUCLEOTIDE SEQUENCE [LARGE SCALE GENOMIC DNA]</scope>
    <source>
        <strain evidence="1 2">B22-T-1</strain>
    </source>
</reference>
<dbReference type="AlphaFoldDB" id="A0A2T2ZXJ9"/>
<gene>
    <name evidence="1" type="ORF">BD289DRAFT_108746</name>
</gene>
<evidence type="ECO:0000313" key="1">
    <source>
        <dbReference type="EMBL" id="PSR79066.1"/>
    </source>
</evidence>
<dbReference type="EMBL" id="KZ678581">
    <property type="protein sequence ID" value="PSR79066.1"/>
    <property type="molecule type" value="Genomic_DNA"/>
</dbReference>
<evidence type="ECO:0000313" key="2">
    <source>
        <dbReference type="Proteomes" id="UP000241462"/>
    </source>
</evidence>
<accession>A0A2T2ZXJ9</accession>
<organism evidence="1 2">
    <name type="scientific">Coniella lustricola</name>
    <dbReference type="NCBI Taxonomy" id="2025994"/>
    <lineage>
        <taxon>Eukaryota</taxon>
        <taxon>Fungi</taxon>
        <taxon>Dikarya</taxon>
        <taxon>Ascomycota</taxon>
        <taxon>Pezizomycotina</taxon>
        <taxon>Sordariomycetes</taxon>
        <taxon>Sordariomycetidae</taxon>
        <taxon>Diaporthales</taxon>
        <taxon>Schizoparmaceae</taxon>
        <taxon>Coniella</taxon>
    </lineage>
</organism>
<dbReference type="OrthoDB" id="2922289at2759"/>
<dbReference type="Proteomes" id="UP000241462">
    <property type="component" value="Unassembled WGS sequence"/>
</dbReference>
<name>A0A2T2ZXJ9_9PEZI</name>
<dbReference type="InParanoid" id="A0A2T2ZXJ9"/>
<protein>
    <submittedName>
        <fullName evidence="1">Uncharacterized protein</fullName>
    </submittedName>
</protein>